<name>A0A1C4GWE2_9GAMM</name>
<keyword evidence="1" id="KW-0812">Transmembrane</keyword>
<protein>
    <submittedName>
        <fullName evidence="2">Uncharacterized protein</fullName>
    </submittedName>
</protein>
<dbReference type="AlphaFoldDB" id="A0A1C4GWE2"/>
<feature type="transmembrane region" description="Helical" evidence="1">
    <location>
        <begin position="87"/>
        <end position="108"/>
    </location>
</feature>
<dbReference type="OrthoDB" id="6713417at2"/>
<evidence type="ECO:0000313" key="2">
    <source>
        <dbReference type="EMBL" id="SCC72482.1"/>
    </source>
</evidence>
<evidence type="ECO:0000313" key="3">
    <source>
        <dbReference type="Proteomes" id="UP000243661"/>
    </source>
</evidence>
<organism evidence="2 3">
    <name type="scientific">Acinetobacter albensis</name>
    <dbReference type="NCBI Taxonomy" id="1673609"/>
    <lineage>
        <taxon>Bacteria</taxon>
        <taxon>Pseudomonadati</taxon>
        <taxon>Pseudomonadota</taxon>
        <taxon>Gammaproteobacteria</taxon>
        <taxon>Moraxellales</taxon>
        <taxon>Moraxellaceae</taxon>
        <taxon>Acinetobacter</taxon>
    </lineage>
</organism>
<keyword evidence="1" id="KW-1133">Transmembrane helix</keyword>
<dbReference type="RefSeq" id="WP_092720481.1">
    <property type="nucleotide sequence ID" value="NZ_FMBK01000010.1"/>
</dbReference>
<accession>A0A1C4GWE2</accession>
<gene>
    <name evidence="2" type="ORF">GA0116959_1104</name>
</gene>
<feature type="transmembrane region" description="Helical" evidence="1">
    <location>
        <begin position="21"/>
        <end position="41"/>
    </location>
</feature>
<sequence>MKALILSDEINQFHWAMLKSILLILSLLPMAQGILTLWNATEGSSQIMVGFFALSVFSAMSVLCFWSALQATVLKLKQPQISALEHVVVKMYGYIPMLFLASMLSYLVTQL</sequence>
<feature type="transmembrane region" description="Helical" evidence="1">
    <location>
        <begin position="47"/>
        <end position="66"/>
    </location>
</feature>
<keyword evidence="1" id="KW-0472">Membrane</keyword>
<dbReference type="Proteomes" id="UP000243661">
    <property type="component" value="Unassembled WGS sequence"/>
</dbReference>
<reference evidence="2 3" key="1">
    <citation type="submission" date="2016-08" db="EMBL/GenBank/DDBJ databases">
        <authorList>
            <person name="Seilhamer J.J."/>
        </authorList>
    </citation>
    <scope>NUCLEOTIDE SEQUENCE [LARGE SCALE GENOMIC DNA]</scope>
    <source>
        <strain evidence="2 3">ANC 4874</strain>
    </source>
</reference>
<proteinExistence type="predicted"/>
<dbReference type="EMBL" id="FMBK01000010">
    <property type="protein sequence ID" value="SCC72482.1"/>
    <property type="molecule type" value="Genomic_DNA"/>
</dbReference>
<evidence type="ECO:0000256" key="1">
    <source>
        <dbReference type="SAM" id="Phobius"/>
    </source>
</evidence>